<name>A0A1G5S5V8_PSEXY</name>
<dbReference type="GO" id="GO:0045892">
    <property type="term" value="P:negative regulation of DNA-templated transcription"/>
    <property type="evidence" value="ECO:0007669"/>
    <property type="project" value="UniProtKB-ARBA"/>
</dbReference>
<dbReference type="AlphaFoldDB" id="A0A1G5S5V8"/>
<accession>A0A1G5S5V8</accession>
<organism evidence="2 3">
    <name type="scientific">Pseudobutyrivibrio xylanivorans</name>
    <dbReference type="NCBI Taxonomy" id="185007"/>
    <lineage>
        <taxon>Bacteria</taxon>
        <taxon>Bacillati</taxon>
        <taxon>Bacillota</taxon>
        <taxon>Clostridia</taxon>
        <taxon>Lachnospirales</taxon>
        <taxon>Lachnospiraceae</taxon>
        <taxon>Pseudobutyrivibrio</taxon>
    </lineage>
</organism>
<dbReference type="EMBL" id="FMWK01000029">
    <property type="protein sequence ID" value="SCZ81703.1"/>
    <property type="molecule type" value="Genomic_DNA"/>
</dbReference>
<reference evidence="2 3" key="1">
    <citation type="submission" date="2016-10" db="EMBL/GenBank/DDBJ databases">
        <authorList>
            <person name="de Groot N.N."/>
        </authorList>
    </citation>
    <scope>NUCLEOTIDE SEQUENCE [LARGE SCALE GENOMIC DNA]</scope>
    <source>
        <strain evidence="2 3">DSM 10317</strain>
    </source>
</reference>
<proteinExistence type="predicted"/>
<dbReference type="Gene3D" id="1.20.58.1000">
    <property type="entry name" value="Metal-sensitive repressor, helix protomer"/>
    <property type="match status" value="1"/>
</dbReference>
<dbReference type="InterPro" id="IPR038390">
    <property type="entry name" value="Metal_Tscrpt_repr_sf"/>
</dbReference>
<gene>
    <name evidence="2" type="ORF">SAMN02910350_02958</name>
</gene>
<evidence type="ECO:0000313" key="3">
    <source>
        <dbReference type="Proteomes" id="UP000199428"/>
    </source>
</evidence>
<dbReference type="Pfam" id="PF02583">
    <property type="entry name" value="Trns_repr_metal"/>
    <property type="match status" value="1"/>
</dbReference>
<evidence type="ECO:0000256" key="1">
    <source>
        <dbReference type="SAM" id="Coils"/>
    </source>
</evidence>
<feature type="coiled-coil region" evidence="1">
    <location>
        <begin position="23"/>
        <end position="50"/>
    </location>
</feature>
<keyword evidence="1" id="KW-0175">Coiled coil</keyword>
<sequence length="111" mass="12654">MAENTNKENMMQEECCCCSGKTKERDDKEFKDLMNRLKRIEGQVRGVENMLENDAYCTDILVQVSAITSALNSFNKVLLANHMKTCVADNIREGNDEVIDELVCTLQKLMK</sequence>
<dbReference type="PANTHER" id="PTHR33677">
    <property type="entry name" value="TRANSCRIPTIONAL REPRESSOR FRMR-RELATED"/>
    <property type="match status" value="1"/>
</dbReference>
<evidence type="ECO:0000313" key="2">
    <source>
        <dbReference type="EMBL" id="SCZ81703.1"/>
    </source>
</evidence>
<dbReference type="InterPro" id="IPR003735">
    <property type="entry name" value="Metal_Tscrpt_repr"/>
</dbReference>
<keyword evidence="2" id="KW-0238">DNA-binding</keyword>
<dbReference type="PANTHER" id="PTHR33677:SF3">
    <property type="entry name" value="COPPER-SENSING TRANSCRIPTIONAL REPRESSOR RICR"/>
    <property type="match status" value="1"/>
</dbReference>
<dbReference type="GO" id="GO:0003677">
    <property type="term" value="F:DNA binding"/>
    <property type="evidence" value="ECO:0007669"/>
    <property type="project" value="UniProtKB-KW"/>
</dbReference>
<dbReference type="GO" id="GO:0046872">
    <property type="term" value="F:metal ion binding"/>
    <property type="evidence" value="ECO:0007669"/>
    <property type="project" value="InterPro"/>
</dbReference>
<dbReference type="CDD" id="cd10156">
    <property type="entry name" value="FpFrmR-Cterm-like_DUF156"/>
    <property type="match status" value="1"/>
</dbReference>
<dbReference type="Proteomes" id="UP000199428">
    <property type="component" value="Unassembled WGS sequence"/>
</dbReference>
<protein>
    <submittedName>
        <fullName evidence="2">DNA-binding transcriptional regulator, FrmR family</fullName>
    </submittedName>
</protein>